<protein>
    <submittedName>
        <fullName evidence="4">SRPBCC family protein</fullName>
    </submittedName>
</protein>
<dbReference type="CDD" id="cd07826">
    <property type="entry name" value="SRPBCC_CalC_Aha1-like_9"/>
    <property type="match status" value="1"/>
</dbReference>
<dbReference type="AlphaFoldDB" id="A0AAU7JFS9"/>
<dbReference type="RefSeq" id="WP_406856064.1">
    <property type="nucleotide sequence ID" value="NZ_CP157484.1"/>
</dbReference>
<dbReference type="SUPFAM" id="SSF55961">
    <property type="entry name" value="Bet v1-like"/>
    <property type="match status" value="1"/>
</dbReference>
<evidence type="ECO:0000313" key="4">
    <source>
        <dbReference type="EMBL" id="XBO39226.1"/>
    </source>
</evidence>
<dbReference type="Gene3D" id="3.30.530.20">
    <property type="match status" value="1"/>
</dbReference>
<comment type="similarity">
    <text evidence="1">Belongs to the AHA1 family.</text>
</comment>
<name>A0AAU7JFS9_9HYPH</name>
<feature type="compositionally biased region" description="Polar residues" evidence="2">
    <location>
        <begin position="7"/>
        <end position="16"/>
    </location>
</feature>
<gene>
    <name evidence="4" type="ORF">ABEG18_00075</name>
</gene>
<feature type="domain" description="Activator of Hsp90 ATPase homologue 1/2-like C-terminal" evidence="3">
    <location>
        <begin position="35"/>
        <end position="165"/>
    </location>
</feature>
<sequence length="184" mass="20248">MDAGRQSDPTVQNARTTVERTSERELVVSRSVNGPAPIVFEAWSTPELFQRWWAPKSFGVSLISFEADVRSGGTYRLVMGHPSSEKPMAFFGRYIEVTPHSRLVWTNDEGGEDGAVTTVTFEEKNGSTRVIVHELYPSKEALDDAMASGSTSGWSEQFEQLDGLLVILDQSSDGHGRGLPKSEP</sequence>
<feature type="region of interest" description="Disordered" evidence="2">
    <location>
        <begin position="1"/>
        <end position="22"/>
    </location>
</feature>
<reference evidence="4" key="1">
    <citation type="submission" date="2024-05" db="EMBL/GenBank/DDBJ databases">
        <authorList>
            <person name="Kim S."/>
            <person name="Heo J."/>
            <person name="Choi H."/>
            <person name="Choi Y."/>
            <person name="Kwon S.-W."/>
            <person name="Kim Y."/>
        </authorList>
    </citation>
    <scope>NUCLEOTIDE SEQUENCE</scope>
    <source>
        <strain evidence="4">KACC 23698</strain>
    </source>
</reference>
<evidence type="ECO:0000256" key="1">
    <source>
        <dbReference type="ARBA" id="ARBA00006817"/>
    </source>
</evidence>
<evidence type="ECO:0000259" key="3">
    <source>
        <dbReference type="Pfam" id="PF08327"/>
    </source>
</evidence>
<dbReference type="EMBL" id="CP157484">
    <property type="protein sequence ID" value="XBO39226.1"/>
    <property type="molecule type" value="Genomic_DNA"/>
</dbReference>
<proteinExistence type="inferred from homology"/>
<dbReference type="Pfam" id="PF08327">
    <property type="entry name" value="AHSA1"/>
    <property type="match status" value="1"/>
</dbReference>
<dbReference type="InterPro" id="IPR023393">
    <property type="entry name" value="START-like_dom_sf"/>
</dbReference>
<organism evidence="4">
    <name type="scientific">Alsobacter sp. KACC 23698</name>
    <dbReference type="NCBI Taxonomy" id="3149229"/>
    <lineage>
        <taxon>Bacteria</taxon>
        <taxon>Pseudomonadati</taxon>
        <taxon>Pseudomonadota</taxon>
        <taxon>Alphaproteobacteria</taxon>
        <taxon>Hyphomicrobiales</taxon>
        <taxon>Alsobacteraceae</taxon>
        <taxon>Alsobacter</taxon>
    </lineage>
</organism>
<evidence type="ECO:0000256" key="2">
    <source>
        <dbReference type="SAM" id="MobiDB-lite"/>
    </source>
</evidence>
<accession>A0AAU7JFS9</accession>
<dbReference type="InterPro" id="IPR013538">
    <property type="entry name" value="ASHA1/2-like_C"/>
</dbReference>